<feature type="compositionally biased region" description="Polar residues" evidence="1">
    <location>
        <begin position="80"/>
        <end position="99"/>
    </location>
</feature>
<evidence type="ECO:0000313" key="3">
    <source>
        <dbReference type="WBParaSite" id="PDA_v2.g19363.t1"/>
    </source>
</evidence>
<reference evidence="3" key="1">
    <citation type="submission" date="2022-11" db="UniProtKB">
        <authorList>
            <consortium name="WormBaseParasite"/>
        </authorList>
    </citation>
    <scope>IDENTIFICATION</scope>
</reference>
<organism evidence="2 3">
    <name type="scientific">Panagrolaimus davidi</name>
    <dbReference type="NCBI Taxonomy" id="227884"/>
    <lineage>
        <taxon>Eukaryota</taxon>
        <taxon>Metazoa</taxon>
        <taxon>Ecdysozoa</taxon>
        <taxon>Nematoda</taxon>
        <taxon>Chromadorea</taxon>
        <taxon>Rhabditida</taxon>
        <taxon>Tylenchina</taxon>
        <taxon>Panagrolaimomorpha</taxon>
        <taxon>Panagrolaimoidea</taxon>
        <taxon>Panagrolaimidae</taxon>
        <taxon>Panagrolaimus</taxon>
    </lineage>
</organism>
<evidence type="ECO:0000313" key="2">
    <source>
        <dbReference type="Proteomes" id="UP000887578"/>
    </source>
</evidence>
<dbReference type="AlphaFoldDB" id="A0A914PLM3"/>
<evidence type="ECO:0000256" key="1">
    <source>
        <dbReference type="SAM" id="MobiDB-lite"/>
    </source>
</evidence>
<dbReference type="WBParaSite" id="PDA_v2.g19363.t1">
    <property type="protein sequence ID" value="PDA_v2.g19363.t1"/>
    <property type="gene ID" value="PDA_v2.g19363"/>
</dbReference>
<proteinExistence type="predicted"/>
<name>A0A914PLM3_9BILA</name>
<sequence>MIFGKKIASAVAKNNWKQNSLILRLQNNLFAVRYGTNQATFGEKSVLDNQNPNTLFTRFPGPSSLPGGVYQNIAYYHTSNPTNKSNVGDNTDSLKNSSYEPLKETSEEFATSVEDIESIGDIVEIGVMMANLNKVSLGLH</sequence>
<dbReference type="Proteomes" id="UP000887578">
    <property type="component" value="Unplaced"/>
</dbReference>
<accession>A0A914PLM3</accession>
<protein>
    <submittedName>
        <fullName evidence="3">Uncharacterized protein</fullName>
    </submittedName>
</protein>
<keyword evidence="2" id="KW-1185">Reference proteome</keyword>
<feature type="region of interest" description="Disordered" evidence="1">
    <location>
        <begin position="80"/>
        <end position="105"/>
    </location>
</feature>